<organism evidence="10 11">
    <name type="scientific">Kaistia soli DSM 19436</name>
    <dbReference type="NCBI Taxonomy" id="1122133"/>
    <lineage>
        <taxon>Bacteria</taxon>
        <taxon>Pseudomonadati</taxon>
        <taxon>Pseudomonadota</taxon>
        <taxon>Alphaproteobacteria</taxon>
        <taxon>Hyphomicrobiales</taxon>
        <taxon>Kaistiaceae</taxon>
        <taxon>Kaistia</taxon>
    </lineage>
</organism>
<evidence type="ECO:0000313" key="10">
    <source>
        <dbReference type="EMBL" id="SHF57476.1"/>
    </source>
</evidence>
<keyword evidence="5 8" id="KW-0812">Transmembrane</keyword>
<dbReference type="Proteomes" id="UP000184485">
    <property type="component" value="Unassembled WGS sequence"/>
</dbReference>
<feature type="transmembrane region" description="Helical" evidence="8">
    <location>
        <begin position="287"/>
        <end position="307"/>
    </location>
</feature>
<feature type="transmembrane region" description="Helical" evidence="8">
    <location>
        <begin position="349"/>
        <end position="367"/>
    </location>
</feature>
<keyword evidence="7 8" id="KW-0472">Membrane</keyword>
<keyword evidence="3 10" id="KW-0328">Glycosyltransferase</keyword>
<feature type="transmembrane region" description="Helical" evidence="8">
    <location>
        <begin position="255"/>
        <end position="275"/>
    </location>
</feature>
<dbReference type="GO" id="GO:0016763">
    <property type="term" value="F:pentosyltransferase activity"/>
    <property type="evidence" value="ECO:0007669"/>
    <property type="project" value="TreeGrafter"/>
</dbReference>
<evidence type="ECO:0000256" key="6">
    <source>
        <dbReference type="ARBA" id="ARBA00022989"/>
    </source>
</evidence>
<evidence type="ECO:0000256" key="2">
    <source>
        <dbReference type="ARBA" id="ARBA00022475"/>
    </source>
</evidence>
<keyword evidence="6 8" id="KW-1133">Transmembrane helix</keyword>
<sequence>MSDPVGQSVATPIALPRIERWPLALSLIAATILARLAIAALVPLVPDEAYYALWSTRLAAGYLDHPPMIAWFIRGGTMIAGDTAFGVRLLPVLSAIPASFFVWRAAGLLLADRRAGPIAALLFNLTLLGFFGLAVATPDAPLILFSAATLYCAAWLVDHDRPVWWLAVGAATGLALLSKYSAAFLAAGFGVAVLLLPQWRRRLLGPWPWAALAVAILVFAPNLIWNATHGWETVAKQGGRTTENWQFEPQFLAEFFGAQLGLATPLIFLFGVIGLSPRCRPAWRSPMGWRLILALVLVPTAYFIFHALRSRVEGNWTGFLYPAFAVAAAAALTVIPAEGRSLMARLRRATVPVALGFVAFAALYATVVPTTALGTRDPILRLTRGWGGLASDIDTIRRASGATYILTLDYQLNAELARLLPDVPVMQLNEPERYAFLDRPVDHTTGTGLVVTRDPMDAWLKSVFGPVETLGTVTRQFRGVAIADYIVYRIERPAGQPLPVVSE</sequence>
<dbReference type="GO" id="GO:0005886">
    <property type="term" value="C:plasma membrane"/>
    <property type="evidence" value="ECO:0007669"/>
    <property type="project" value="UniProtKB-SubCell"/>
</dbReference>
<feature type="transmembrane region" description="Helical" evidence="8">
    <location>
        <begin position="21"/>
        <end position="45"/>
    </location>
</feature>
<comment type="subcellular location">
    <subcellularLocation>
        <location evidence="1">Cell membrane</location>
        <topology evidence="1">Multi-pass membrane protein</topology>
    </subcellularLocation>
</comment>
<dbReference type="Pfam" id="PF13231">
    <property type="entry name" value="PMT_2"/>
    <property type="match status" value="1"/>
</dbReference>
<evidence type="ECO:0000256" key="7">
    <source>
        <dbReference type="ARBA" id="ARBA00023136"/>
    </source>
</evidence>
<reference evidence="10 11" key="1">
    <citation type="submission" date="2016-11" db="EMBL/GenBank/DDBJ databases">
        <authorList>
            <person name="Jaros S."/>
            <person name="Januszkiewicz K."/>
            <person name="Wedrychowicz H."/>
        </authorList>
    </citation>
    <scope>NUCLEOTIDE SEQUENCE [LARGE SCALE GENOMIC DNA]</scope>
    <source>
        <strain evidence="10 11">DSM 19436</strain>
    </source>
</reference>
<keyword evidence="4 10" id="KW-0808">Transferase</keyword>
<feature type="transmembrane region" description="Helical" evidence="8">
    <location>
        <begin position="207"/>
        <end position="225"/>
    </location>
</feature>
<dbReference type="InterPro" id="IPR050297">
    <property type="entry name" value="LipidA_mod_glycosyltrf_83"/>
</dbReference>
<feature type="transmembrane region" description="Helical" evidence="8">
    <location>
        <begin position="319"/>
        <end position="337"/>
    </location>
</feature>
<feature type="transmembrane region" description="Helical" evidence="8">
    <location>
        <begin position="85"/>
        <end position="103"/>
    </location>
</feature>
<dbReference type="InterPro" id="IPR038731">
    <property type="entry name" value="RgtA/B/C-like"/>
</dbReference>
<accession>A0A1M5CRZ2</accession>
<keyword evidence="2" id="KW-1003">Cell membrane</keyword>
<evidence type="ECO:0000256" key="4">
    <source>
        <dbReference type="ARBA" id="ARBA00022679"/>
    </source>
</evidence>
<feature type="transmembrane region" description="Helical" evidence="8">
    <location>
        <begin position="163"/>
        <end position="195"/>
    </location>
</feature>
<dbReference type="GO" id="GO:0009103">
    <property type="term" value="P:lipopolysaccharide biosynthetic process"/>
    <property type="evidence" value="ECO:0007669"/>
    <property type="project" value="UniProtKB-ARBA"/>
</dbReference>
<name>A0A1M5CRZ2_9HYPH</name>
<feature type="transmembrane region" description="Helical" evidence="8">
    <location>
        <begin position="115"/>
        <end position="133"/>
    </location>
</feature>
<evidence type="ECO:0000313" key="11">
    <source>
        <dbReference type="Proteomes" id="UP000184485"/>
    </source>
</evidence>
<dbReference type="OrthoDB" id="9811222at2"/>
<gene>
    <name evidence="10" type="ORF">SAMN02745157_2443</name>
</gene>
<evidence type="ECO:0000259" key="9">
    <source>
        <dbReference type="Pfam" id="PF13231"/>
    </source>
</evidence>
<evidence type="ECO:0000256" key="5">
    <source>
        <dbReference type="ARBA" id="ARBA00022692"/>
    </source>
</evidence>
<feature type="domain" description="Glycosyltransferase RgtA/B/C/D-like" evidence="9">
    <location>
        <begin position="64"/>
        <end position="225"/>
    </location>
</feature>
<dbReference type="PANTHER" id="PTHR33908">
    <property type="entry name" value="MANNOSYLTRANSFERASE YKCB-RELATED"/>
    <property type="match status" value="1"/>
</dbReference>
<evidence type="ECO:0000256" key="3">
    <source>
        <dbReference type="ARBA" id="ARBA00022676"/>
    </source>
</evidence>
<keyword evidence="11" id="KW-1185">Reference proteome</keyword>
<evidence type="ECO:0000256" key="1">
    <source>
        <dbReference type="ARBA" id="ARBA00004651"/>
    </source>
</evidence>
<dbReference type="PANTHER" id="PTHR33908:SF11">
    <property type="entry name" value="MEMBRANE PROTEIN"/>
    <property type="match status" value="1"/>
</dbReference>
<proteinExistence type="predicted"/>
<evidence type="ECO:0000256" key="8">
    <source>
        <dbReference type="SAM" id="Phobius"/>
    </source>
</evidence>
<dbReference type="RefSeq" id="WP_073053134.1">
    <property type="nucleotide sequence ID" value="NZ_FQUP01000002.1"/>
</dbReference>
<dbReference type="AlphaFoldDB" id="A0A1M5CRZ2"/>
<dbReference type="EMBL" id="FQUP01000002">
    <property type="protein sequence ID" value="SHF57476.1"/>
    <property type="molecule type" value="Genomic_DNA"/>
</dbReference>
<dbReference type="STRING" id="1122133.SAMN02745157_2443"/>
<protein>
    <submittedName>
        <fullName evidence="10">Dolichyl-phosphate-mannose-protein mannosyltransferase</fullName>
    </submittedName>
</protein>